<dbReference type="Proteomes" id="UP000248257">
    <property type="component" value="Unassembled WGS sequence"/>
</dbReference>
<evidence type="ECO:0000256" key="5">
    <source>
        <dbReference type="PIRSR" id="PIRSR600246-1"/>
    </source>
</evidence>
<sequence>MKILSAALACLLCSVAVSAHAAEPVLVIHGGAGVIRKDMTPAREKAVTAALKRALRTGYKKLKTGGPAVEAVEAAVQVLEDDPEFNAGKGAVFTHDGHNEMDAAIMDGATLQAGAIAGVTHVRNPITLAAAVMAHSPHVFLIGDGAEAFARTQGVALVDPAYFRTDRRWAQLQEALEKDRQKQEKEADTHHGTVGAVALDRNGHLAAATSTGGLTDKMWGRVGDSPLIGAGTYANAGCAMSGTGWGEYYIRTVAAHEICMRVTMMHQPLAQAADDVINHEIPALGGDGGAILLDAKGNIAMPFNTDGMYRGWITHDGVAHVAILKGT</sequence>
<dbReference type="GO" id="GO:0006508">
    <property type="term" value="P:proteolysis"/>
    <property type="evidence" value="ECO:0007669"/>
    <property type="project" value="UniProtKB-KW"/>
</dbReference>
<evidence type="ECO:0000313" key="10">
    <source>
        <dbReference type="Proteomes" id="UP000248257"/>
    </source>
</evidence>
<dbReference type="EMBL" id="NKUC01000022">
    <property type="protein sequence ID" value="PYD56462.1"/>
    <property type="molecule type" value="Genomic_DNA"/>
</dbReference>
<dbReference type="OrthoDB" id="9780217at2"/>
<dbReference type="InterPro" id="IPR029055">
    <property type="entry name" value="Ntn_hydrolases_N"/>
</dbReference>
<feature type="chain" id="PRO_5016270307" description="Isoaspartyl peptidase" evidence="8">
    <location>
        <begin position="22"/>
        <end position="327"/>
    </location>
</feature>
<evidence type="ECO:0000256" key="7">
    <source>
        <dbReference type="PIRSR" id="PIRSR600246-3"/>
    </source>
</evidence>
<dbReference type="SUPFAM" id="SSF56235">
    <property type="entry name" value="N-terminal nucleophile aminohydrolases (Ntn hydrolases)"/>
    <property type="match status" value="1"/>
</dbReference>
<reference evidence="9 10" key="1">
    <citation type="submission" date="2017-07" db="EMBL/GenBank/DDBJ databases">
        <title>A draft genome sequence of Komagataeibacter xylinus LMG 1515.</title>
        <authorList>
            <person name="Skraban J."/>
            <person name="Cleenwerck I."/>
            <person name="Vandamme P."/>
            <person name="Trcek J."/>
        </authorList>
    </citation>
    <scope>NUCLEOTIDE SEQUENCE [LARGE SCALE GENOMIC DNA]</scope>
    <source>
        <strain evidence="9 10">LMG 1515</strain>
    </source>
</reference>
<evidence type="ECO:0000256" key="2">
    <source>
        <dbReference type="ARBA" id="ARBA00022801"/>
    </source>
</evidence>
<evidence type="ECO:0000313" key="9">
    <source>
        <dbReference type="EMBL" id="PYD56462.1"/>
    </source>
</evidence>
<dbReference type="PANTHER" id="PTHR10188:SF6">
    <property type="entry name" value="N(4)-(BETA-N-ACETYLGLUCOSAMINYL)-L-ASPARAGINASE"/>
    <property type="match status" value="1"/>
</dbReference>
<dbReference type="Pfam" id="PF01112">
    <property type="entry name" value="Asparaginase_2"/>
    <property type="match status" value="1"/>
</dbReference>
<feature type="binding site" evidence="6">
    <location>
        <begin position="243"/>
        <end position="246"/>
    </location>
    <ligand>
        <name>substrate</name>
    </ligand>
</feature>
<dbReference type="Gene3D" id="3.60.20.30">
    <property type="entry name" value="(Glycosyl)asparaginase"/>
    <property type="match status" value="1"/>
</dbReference>
<dbReference type="FunFam" id="3.60.20.30:FF:000001">
    <property type="entry name" value="Isoaspartyl peptidase/L-asparaginase"/>
    <property type="match status" value="1"/>
</dbReference>
<keyword evidence="1" id="KW-0645">Protease</keyword>
<keyword evidence="8" id="KW-0732">Signal</keyword>
<dbReference type="RefSeq" id="WP_110570413.1">
    <property type="nucleotide sequence ID" value="NZ_CBCRXN010000020.1"/>
</dbReference>
<evidence type="ECO:0000256" key="1">
    <source>
        <dbReference type="ARBA" id="ARBA00022670"/>
    </source>
</evidence>
<keyword evidence="3" id="KW-0068">Autocatalytic cleavage</keyword>
<dbReference type="GO" id="GO:0016811">
    <property type="term" value="F:hydrolase activity, acting on carbon-nitrogen (but not peptide) bonds, in linear amides"/>
    <property type="evidence" value="ECO:0007669"/>
    <property type="project" value="UniProtKB-ARBA"/>
</dbReference>
<keyword evidence="2" id="KW-0378">Hydrolase</keyword>
<gene>
    <name evidence="9" type="ORF">CFR75_10705</name>
</gene>
<feature type="active site" description="Nucleophile" evidence="5">
    <location>
        <position position="193"/>
    </location>
</feature>
<comment type="caution">
    <text evidence="9">The sequence shown here is derived from an EMBL/GenBank/DDBJ whole genome shotgun (WGS) entry which is preliminary data.</text>
</comment>
<evidence type="ECO:0000256" key="3">
    <source>
        <dbReference type="ARBA" id="ARBA00022813"/>
    </source>
</evidence>
<dbReference type="GO" id="GO:0008233">
    <property type="term" value="F:peptidase activity"/>
    <property type="evidence" value="ECO:0007669"/>
    <property type="project" value="UniProtKB-KW"/>
</dbReference>
<evidence type="ECO:0000256" key="4">
    <source>
        <dbReference type="ARBA" id="ARBA00069124"/>
    </source>
</evidence>
<evidence type="ECO:0000256" key="8">
    <source>
        <dbReference type="SAM" id="SignalP"/>
    </source>
</evidence>
<dbReference type="CDD" id="cd04701">
    <property type="entry name" value="Asparaginase_2"/>
    <property type="match status" value="1"/>
</dbReference>
<protein>
    <recommendedName>
        <fullName evidence="4">Isoaspartyl peptidase</fullName>
    </recommendedName>
</protein>
<feature type="binding site" evidence="6">
    <location>
        <begin position="221"/>
        <end position="224"/>
    </location>
    <ligand>
        <name>substrate</name>
    </ligand>
</feature>
<dbReference type="InterPro" id="IPR000246">
    <property type="entry name" value="Peptidase_T2"/>
</dbReference>
<dbReference type="AlphaFoldDB" id="A0A318PLL8"/>
<proteinExistence type="predicted"/>
<dbReference type="STRING" id="1220579.GCA_001571345_00894"/>
<organism evidence="9 10">
    <name type="scientific">Komagataeibacter xylinus</name>
    <name type="common">Gluconacetobacter xylinus</name>
    <dbReference type="NCBI Taxonomy" id="28448"/>
    <lineage>
        <taxon>Bacteria</taxon>
        <taxon>Pseudomonadati</taxon>
        <taxon>Pseudomonadota</taxon>
        <taxon>Alphaproteobacteria</taxon>
        <taxon>Acetobacterales</taxon>
        <taxon>Acetobacteraceae</taxon>
        <taxon>Komagataeibacter</taxon>
    </lineage>
</organism>
<feature type="site" description="Cleavage; by autolysis" evidence="7">
    <location>
        <begin position="192"/>
        <end position="193"/>
    </location>
</feature>
<evidence type="ECO:0000256" key="6">
    <source>
        <dbReference type="PIRSR" id="PIRSR600246-2"/>
    </source>
</evidence>
<keyword evidence="10" id="KW-1185">Reference proteome</keyword>
<dbReference type="PANTHER" id="PTHR10188">
    <property type="entry name" value="L-ASPARAGINASE"/>
    <property type="match status" value="1"/>
</dbReference>
<accession>A0A318PLL8</accession>
<name>A0A318PLL8_KOMXY</name>
<feature type="signal peptide" evidence="8">
    <location>
        <begin position="1"/>
        <end position="21"/>
    </location>
</feature>